<dbReference type="InterPro" id="IPR023365">
    <property type="entry name" value="Sortase_dom-sf"/>
</dbReference>
<feature type="transmembrane region" description="Helical" evidence="1">
    <location>
        <begin position="218"/>
        <end position="240"/>
    </location>
</feature>
<organism evidence="2 3">
    <name type="scientific">Enterococcus raffinosus</name>
    <dbReference type="NCBI Taxonomy" id="71452"/>
    <lineage>
        <taxon>Bacteria</taxon>
        <taxon>Bacillati</taxon>
        <taxon>Bacillota</taxon>
        <taxon>Bacilli</taxon>
        <taxon>Lactobacillales</taxon>
        <taxon>Enterococcaceae</taxon>
        <taxon>Enterococcus</taxon>
    </lineage>
</organism>
<feature type="transmembrane region" description="Helical" evidence="1">
    <location>
        <begin position="274"/>
        <end position="294"/>
    </location>
</feature>
<accession>A0AAW8TB49</accession>
<evidence type="ECO:0000256" key="1">
    <source>
        <dbReference type="SAM" id="Phobius"/>
    </source>
</evidence>
<evidence type="ECO:0000313" key="3">
    <source>
        <dbReference type="Proteomes" id="UP001254770"/>
    </source>
</evidence>
<reference evidence="2" key="1">
    <citation type="submission" date="2023-03" db="EMBL/GenBank/DDBJ databases">
        <authorList>
            <person name="Shen W."/>
            <person name="Cai J."/>
        </authorList>
    </citation>
    <scope>NUCLEOTIDE SEQUENCE</scope>
    <source>
        <strain evidence="2">Y15</strain>
    </source>
</reference>
<dbReference type="RefSeq" id="WP_311816442.1">
    <property type="nucleotide sequence ID" value="NZ_JARPXG010000002.1"/>
</dbReference>
<dbReference type="EMBL" id="JARPXL010000015">
    <property type="protein sequence ID" value="MDT2545529.1"/>
    <property type="molecule type" value="Genomic_DNA"/>
</dbReference>
<protein>
    <recommendedName>
        <fullName evidence="4">MacB-like periplasmic core domain-containing protein</fullName>
    </recommendedName>
</protein>
<name>A0AAW8TB49_9ENTE</name>
<gene>
    <name evidence="2" type="ORF">P7D69_14350</name>
</gene>
<keyword evidence="1" id="KW-1133">Transmembrane helix</keyword>
<dbReference type="Gene3D" id="2.40.260.10">
    <property type="entry name" value="Sortase"/>
    <property type="match status" value="1"/>
</dbReference>
<keyword evidence="1" id="KW-0472">Membrane</keyword>
<dbReference type="SUPFAM" id="SSF63817">
    <property type="entry name" value="Sortase"/>
    <property type="match status" value="1"/>
</dbReference>
<keyword evidence="1" id="KW-0812">Transmembrane</keyword>
<sequence>MNLKNWGLPTLFLSLLAGTLYGLLLPMYSQVQKDKVNQAVIETYQARISQKENQLLNKKDVTKGAIPHAFTISSTKEGVMGSIELPTVGLAETPIYKKETAHSFFHYKYGSFPSSTEGGNLTLEAGKRWRDQMSLLKLVQLKTGECFFVKVHGQTLTYQVIDRKKIDALENKILPNEQDLTLVLSDFTGFTDYRFAFIAKQIPGASVNRNMLKQKQTLNYQTLISVFLLVNGLFFCWLILSYQRYAHRLSSKPFRTRYGGYRKLRTLLKITRGYYILLYLIMSCYLGVMVYRYIFLR</sequence>
<proteinExistence type="predicted"/>
<comment type="caution">
    <text evidence="2">The sequence shown here is derived from an EMBL/GenBank/DDBJ whole genome shotgun (WGS) entry which is preliminary data.</text>
</comment>
<feature type="transmembrane region" description="Helical" evidence="1">
    <location>
        <begin position="6"/>
        <end position="25"/>
    </location>
</feature>
<evidence type="ECO:0000313" key="2">
    <source>
        <dbReference type="EMBL" id="MDT2545529.1"/>
    </source>
</evidence>
<evidence type="ECO:0008006" key="4">
    <source>
        <dbReference type="Google" id="ProtNLM"/>
    </source>
</evidence>
<dbReference type="AlphaFoldDB" id="A0AAW8TB49"/>
<dbReference type="Proteomes" id="UP001254770">
    <property type="component" value="Unassembled WGS sequence"/>
</dbReference>